<keyword evidence="1" id="KW-0812">Transmembrane</keyword>
<evidence type="ECO:0000259" key="2">
    <source>
        <dbReference type="Pfam" id="PF07811"/>
    </source>
</evidence>
<keyword evidence="1" id="KW-1133">Transmembrane helix</keyword>
<keyword evidence="1" id="KW-0472">Membrane</keyword>
<dbReference type="Pfam" id="PF07811">
    <property type="entry name" value="TadE"/>
    <property type="match status" value="1"/>
</dbReference>
<accession>A0ABW5XHV9</accession>
<feature type="domain" description="TadE-like" evidence="2">
    <location>
        <begin position="14"/>
        <end position="56"/>
    </location>
</feature>
<feature type="transmembrane region" description="Helical" evidence="1">
    <location>
        <begin position="20"/>
        <end position="40"/>
    </location>
</feature>
<gene>
    <name evidence="3" type="ORF">ACFSYH_10375</name>
</gene>
<evidence type="ECO:0000256" key="1">
    <source>
        <dbReference type="SAM" id="Phobius"/>
    </source>
</evidence>
<organism evidence="3 4">
    <name type="scientific">Populibacterium corticicola</name>
    <dbReference type="NCBI Taxonomy" id="1812826"/>
    <lineage>
        <taxon>Bacteria</taxon>
        <taxon>Bacillati</taxon>
        <taxon>Actinomycetota</taxon>
        <taxon>Actinomycetes</taxon>
        <taxon>Micrococcales</taxon>
        <taxon>Jonesiaceae</taxon>
        <taxon>Populibacterium</taxon>
    </lineage>
</organism>
<keyword evidence="4" id="KW-1185">Reference proteome</keyword>
<dbReference type="InterPro" id="IPR012495">
    <property type="entry name" value="TadE-like_dom"/>
</dbReference>
<proteinExistence type="predicted"/>
<protein>
    <submittedName>
        <fullName evidence="3">TadE/TadG family type IV pilus assembly protein</fullName>
    </submittedName>
</protein>
<dbReference type="EMBL" id="JBHUOP010000004">
    <property type="protein sequence ID" value="MFD2840974.1"/>
    <property type="molecule type" value="Genomic_DNA"/>
</dbReference>
<evidence type="ECO:0000313" key="4">
    <source>
        <dbReference type="Proteomes" id="UP001597391"/>
    </source>
</evidence>
<sequence length="130" mass="13755">MHLNVYTLSHREAGSAPVSFLLTSLLLITVFLGLIQGALIMHSRNVLTDIAGEAARQGARLDATSSDAVAYANSRAGQFKDFSVNTAEKTADGRDLIVVQVSASLPVLGLFTVPAKLHASGRAVIESDNY</sequence>
<evidence type="ECO:0000313" key="3">
    <source>
        <dbReference type="EMBL" id="MFD2840974.1"/>
    </source>
</evidence>
<name>A0ABW5XHV9_9MICO</name>
<reference evidence="4" key="1">
    <citation type="journal article" date="2019" name="Int. J. Syst. Evol. Microbiol.">
        <title>The Global Catalogue of Microorganisms (GCM) 10K type strain sequencing project: providing services to taxonomists for standard genome sequencing and annotation.</title>
        <authorList>
            <consortium name="The Broad Institute Genomics Platform"/>
            <consortium name="The Broad Institute Genome Sequencing Center for Infectious Disease"/>
            <person name="Wu L."/>
            <person name="Ma J."/>
        </authorList>
    </citation>
    <scope>NUCLEOTIDE SEQUENCE [LARGE SCALE GENOMIC DNA]</scope>
    <source>
        <strain evidence="4">KCTC 33576</strain>
    </source>
</reference>
<comment type="caution">
    <text evidence="3">The sequence shown here is derived from an EMBL/GenBank/DDBJ whole genome shotgun (WGS) entry which is preliminary data.</text>
</comment>
<dbReference type="Proteomes" id="UP001597391">
    <property type="component" value="Unassembled WGS sequence"/>
</dbReference>